<accession>A0A382DGN8</accession>
<proteinExistence type="predicted"/>
<dbReference type="AlphaFoldDB" id="A0A382DGN8"/>
<feature type="non-terminal residue" evidence="1">
    <location>
        <position position="1"/>
    </location>
</feature>
<dbReference type="EMBL" id="UINC01039005">
    <property type="protein sequence ID" value="SVB36851.1"/>
    <property type="molecule type" value="Genomic_DNA"/>
</dbReference>
<gene>
    <name evidence="1" type="ORF">METZ01_LOCUS189705</name>
</gene>
<protein>
    <submittedName>
        <fullName evidence="1">Uncharacterized protein</fullName>
    </submittedName>
</protein>
<organism evidence="1">
    <name type="scientific">marine metagenome</name>
    <dbReference type="NCBI Taxonomy" id="408172"/>
    <lineage>
        <taxon>unclassified sequences</taxon>
        <taxon>metagenomes</taxon>
        <taxon>ecological metagenomes</taxon>
    </lineage>
</organism>
<sequence length="32" mass="3430">SSTTLSATGTLSAYLNANRSTSLKNTWPNCRL</sequence>
<feature type="non-terminal residue" evidence="1">
    <location>
        <position position="32"/>
    </location>
</feature>
<name>A0A382DGN8_9ZZZZ</name>
<reference evidence="1" key="1">
    <citation type="submission" date="2018-05" db="EMBL/GenBank/DDBJ databases">
        <authorList>
            <person name="Lanie J.A."/>
            <person name="Ng W.-L."/>
            <person name="Kazmierczak K.M."/>
            <person name="Andrzejewski T.M."/>
            <person name="Davidsen T.M."/>
            <person name="Wayne K.J."/>
            <person name="Tettelin H."/>
            <person name="Glass J.I."/>
            <person name="Rusch D."/>
            <person name="Podicherti R."/>
            <person name="Tsui H.-C.T."/>
            <person name="Winkler M.E."/>
        </authorList>
    </citation>
    <scope>NUCLEOTIDE SEQUENCE</scope>
</reference>
<evidence type="ECO:0000313" key="1">
    <source>
        <dbReference type="EMBL" id="SVB36851.1"/>
    </source>
</evidence>